<dbReference type="InterPro" id="IPR020097">
    <property type="entry name" value="PsdUridine_synth_TruA_a/b_dom"/>
</dbReference>
<dbReference type="Gene3D" id="3.30.70.580">
    <property type="entry name" value="Pseudouridine synthase I, catalytic domain, N-terminal subdomain"/>
    <property type="match status" value="1"/>
</dbReference>
<comment type="similarity">
    <text evidence="1">Belongs to the tRNA pseudouridine synthase TruA family.</text>
</comment>
<gene>
    <name evidence="5" type="ORF">RIMI_LOCUS16149013</name>
</gene>
<dbReference type="InterPro" id="IPR020095">
    <property type="entry name" value="PsdUridine_synth_TruA_C"/>
</dbReference>
<dbReference type="Gene3D" id="3.30.70.660">
    <property type="entry name" value="Pseudouridine synthase I, catalytic domain, C-terminal subdomain"/>
    <property type="match status" value="1"/>
</dbReference>
<dbReference type="Proteomes" id="UP001176940">
    <property type="component" value="Unassembled WGS sequence"/>
</dbReference>
<dbReference type="InterPro" id="IPR001406">
    <property type="entry name" value="PsdUridine_synth_TruA"/>
</dbReference>
<dbReference type="Pfam" id="PF01416">
    <property type="entry name" value="PseudoU_synth_1"/>
    <property type="match status" value="1"/>
</dbReference>
<dbReference type="InterPro" id="IPR041708">
    <property type="entry name" value="PUS1/PUS2-like"/>
</dbReference>
<evidence type="ECO:0000259" key="4">
    <source>
        <dbReference type="Pfam" id="PF01416"/>
    </source>
</evidence>
<accession>A0ABN9M4G9</accession>
<evidence type="ECO:0000256" key="2">
    <source>
        <dbReference type="ARBA" id="ARBA00022694"/>
    </source>
</evidence>
<dbReference type="NCBIfam" id="TIGR00071">
    <property type="entry name" value="hisT_truA"/>
    <property type="match status" value="1"/>
</dbReference>
<evidence type="ECO:0000313" key="6">
    <source>
        <dbReference type="Proteomes" id="UP001176940"/>
    </source>
</evidence>
<dbReference type="PANTHER" id="PTHR11142:SF30">
    <property type="entry name" value="TRNA PSEUDOURIDINE SYNTHASE A ISOFORM X1"/>
    <property type="match status" value="1"/>
</dbReference>
<feature type="domain" description="Pseudouridine synthase I TruA alpha/beta" evidence="4">
    <location>
        <begin position="317"/>
        <end position="418"/>
    </location>
</feature>
<keyword evidence="3" id="KW-0413">Isomerase</keyword>
<organism evidence="5 6">
    <name type="scientific">Ranitomeya imitator</name>
    <name type="common">mimic poison frog</name>
    <dbReference type="NCBI Taxonomy" id="111125"/>
    <lineage>
        <taxon>Eukaryota</taxon>
        <taxon>Metazoa</taxon>
        <taxon>Chordata</taxon>
        <taxon>Craniata</taxon>
        <taxon>Vertebrata</taxon>
        <taxon>Euteleostomi</taxon>
        <taxon>Amphibia</taxon>
        <taxon>Batrachia</taxon>
        <taxon>Anura</taxon>
        <taxon>Neobatrachia</taxon>
        <taxon>Hyloidea</taxon>
        <taxon>Dendrobatidae</taxon>
        <taxon>Dendrobatinae</taxon>
        <taxon>Ranitomeya</taxon>
    </lineage>
</organism>
<keyword evidence="2" id="KW-0819">tRNA processing</keyword>
<protein>
    <recommendedName>
        <fullName evidence="4">Pseudouridine synthase I TruA alpha/beta domain-containing protein</fullName>
    </recommendedName>
</protein>
<evidence type="ECO:0000313" key="5">
    <source>
        <dbReference type="EMBL" id="CAJ0957973.1"/>
    </source>
</evidence>
<evidence type="ECO:0000256" key="3">
    <source>
        <dbReference type="ARBA" id="ARBA00023235"/>
    </source>
</evidence>
<keyword evidence="6" id="KW-1185">Reference proteome</keyword>
<comment type="caution">
    <text evidence="5">The sequence shown here is derived from an EMBL/GenBank/DDBJ whole genome shotgun (WGS) entry which is preliminary data.</text>
</comment>
<dbReference type="InterPro" id="IPR020094">
    <property type="entry name" value="TruA/RsuA/RluB/E/F_N"/>
</dbReference>
<evidence type="ECO:0000256" key="1">
    <source>
        <dbReference type="ARBA" id="ARBA00009375"/>
    </source>
</evidence>
<proteinExistence type="inferred from homology"/>
<sequence>MMGAVIHQLTTVTRGIRTKTTEIPQEICSADLPKSVRKNLQSKKKRVHMAYYGCQLKGTLKAPYMSSPATNDAENMNDDIKTFSPLTVIGWVKPFIVKLLNDPDQKFTNPGDFRLITCTEVDTNGFGWLLKRDQKNPIEKTLEEEDEEGTKSFSKNHAIPKKKHVIQMIYCGSRYSGMQINKTSPLPTIEGEIISALVKAECIPEICATDLKLVRFQRCARTDKGVSALAQVVSVRLFENNVNTVETINSYLPPEIRVIGVKRTTKGFNSKIRCDARTYSYTLPTFALSRDTSSVPDSSFRLSREDFHYVNRLISFYKGTHSFHNFTRDKLPDDPSARRHMYQISCSEPFVRHGVEFARIVITGQSFMLHQIRKMVGLIIAVVKGVVTPEFLPLSMTLKKTNLPLAPALGLVLECTHFESHNRRCYSSHSSRTVTWEEFLPTTEAFREEKIMPVIIDGELTDLSFSNWLQQFSGYTFLVI</sequence>
<dbReference type="CDD" id="cd02568">
    <property type="entry name" value="PseudoU_synth_PUS1_PUS2"/>
    <property type="match status" value="1"/>
</dbReference>
<dbReference type="PANTHER" id="PTHR11142">
    <property type="entry name" value="PSEUDOURIDYLATE SYNTHASE"/>
    <property type="match status" value="1"/>
</dbReference>
<reference evidence="5" key="1">
    <citation type="submission" date="2023-07" db="EMBL/GenBank/DDBJ databases">
        <authorList>
            <person name="Stuckert A."/>
        </authorList>
    </citation>
    <scope>NUCLEOTIDE SEQUENCE</scope>
</reference>
<dbReference type="InterPro" id="IPR020103">
    <property type="entry name" value="PsdUridine_synth_cat_dom_sf"/>
</dbReference>
<dbReference type="EMBL" id="CAUEEQ010044559">
    <property type="protein sequence ID" value="CAJ0957973.1"/>
    <property type="molecule type" value="Genomic_DNA"/>
</dbReference>
<dbReference type="SUPFAM" id="SSF55120">
    <property type="entry name" value="Pseudouridine synthase"/>
    <property type="match status" value="1"/>
</dbReference>
<name>A0ABN9M4G9_9NEOB</name>